<dbReference type="Proteomes" id="UP000238479">
    <property type="component" value="Chromosome 2"/>
</dbReference>
<feature type="domain" description="C2H2-type" evidence="1">
    <location>
        <begin position="115"/>
        <end position="135"/>
    </location>
</feature>
<dbReference type="GO" id="GO:0000993">
    <property type="term" value="F:RNA polymerase II complex binding"/>
    <property type="evidence" value="ECO:0007669"/>
    <property type="project" value="InterPro"/>
</dbReference>
<dbReference type="GO" id="GO:0003729">
    <property type="term" value="F:mRNA binding"/>
    <property type="evidence" value="ECO:0007669"/>
    <property type="project" value="InterPro"/>
</dbReference>
<organism evidence="2 3">
    <name type="scientific">Rosa chinensis</name>
    <name type="common">China rose</name>
    <dbReference type="NCBI Taxonomy" id="74649"/>
    <lineage>
        <taxon>Eukaryota</taxon>
        <taxon>Viridiplantae</taxon>
        <taxon>Streptophyta</taxon>
        <taxon>Embryophyta</taxon>
        <taxon>Tracheophyta</taxon>
        <taxon>Spermatophyta</taxon>
        <taxon>Magnoliopsida</taxon>
        <taxon>eudicotyledons</taxon>
        <taxon>Gunneridae</taxon>
        <taxon>Pentapetalae</taxon>
        <taxon>rosids</taxon>
        <taxon>fabids</taxon>
        <taxon>Rosales</taxon>
        <taxon>Rosaceae</taxon>
        <taxon>Rosoideae</taxon>
        <taxon>Rosoideae incertae sedis</taxon>
        <taxon>Rosa</taxon>
    </lineage>
</organism>
<dbReference type="OMA" id="HSSCYSE"/>
<proteinExistence type="predicted"/>
<dbReference type="PROSITE" id="PS00028">
    <property type="entry name" value="ZINC_FINGER_C2H2_1"/>
    <property type="match status" value="1"/>
</dbReference>
<accession>A0A2P6RQP4</accession>
<reference evidence="2 3" key="1">
    <citation type="journal article" date="2018" name="Nat. Genet.">
        <title>The Rosa genome provides new insights in the design of modern roses.</title>
        <authorList>
            <person name="Bendahmane M."/>
        </authorList>
    </citation>
    <scope>NUCLEOTIDE SEQUENCE [LARGE SCALE GENOMIC DNA]</scope>
    <source>
        <strain evidence="3">cv. Old Blush</strain>
    </source>
</reference>
<protein>
    <submittedName>
        <fullName evidence="2">Putative transcription factor C2H2 family</fullName>
    </submittedName>
</protein>
<dbReference type="GO" id="GO:0006369">
    <property type="term" value="P:termination of RNA polymerase II transcription"/>
    <property type="evidence" value="ECO:0007669"/>
    <property type="project" value="InterPro"/>
</dbReference>
<dbReference type="InterPro" id="IPR057242">
    <property type="entry name" value="PCFS4-like"/>
</dbReference>
<evidence type="ECO:0000313" key="3">
    <source>
        <dbReference type="Proteomes" id="UP000238479"/>
    </source>
</evidence>
<gene>
    <name evidence="2" type="ORF">RchiOBHm_Chr2g0114011</name>
</gene>
<dbReference type="AlphaFoldDB" id="A0A2P6RQP4"/>
<dbReference type="GO" id="GO:0005849">
    <property type="term" value="C:mRNA cleavage factor complex"/>
    <property type="evidence" value="ECO:0007669"/>
    <property type="project" value="TreeGrafter"/>
</dbReference>
<keyword evidence="3" id="KW-1185">Reference proteome</keyword>
<evidence type="ECO:0000313" key="2">
    <source>
        <dbReference type="EMBL" id="PRQ48730.1"/>
    </source>
</evidence>
<dbReference type="Pfam" id="PF23228">
    <property type="entry name" value="zf_PCFS4"/>
    <property type="match status" value="1"/>
</dbReference>
<sequence length="270" mass="30577">MEATAAAYHIFLNVSLLGSKSIEEEDLMRFMTEEEVLKSSNRFAGKPVKVYNTRKRLIYSLTDTEKGVISLKRQSPVLKEEKDAVVGCEFSGLDLNLRHESVVISLYEGGLPRQCKSCGLRFKCEKQHSSHMDWHVKKNRMSKTRKQKPSRNLYATTSMWLVTDVEAETEALPSGVVLCVADTSGVAEKKRKTSDEEMVVPADEDQSKCALCTDAFVEFYSHEKDEWMYKGAVYLNAPQGPAPEMDRSQLGPIVHAKCWSEGSRKRLRRT</sequence>
<dbReference type="Gramene" id="PRQ48730">
    <property type="protein sequence ID" value="PRQ48730"/>
    <property type="gene ID" value="RchiOBHm_Chr2g0114011"/>
</dbReference>
<evidence type="ECO:0000259" key="1">
    <source>
        <dbReference type="PROSITE" id="PS00028"/>
    </source>
</evidence>
<dbReference type="EMBL" id="PDCK01000040">
    <property type="protein sequence ID" value="PRQ48730.1"/>
    <property type="molecule type" value="Genomic_DNA"/>
</dbReference>
<comment type="caution">
    <text evidence="2">The sequence shown here is derived from an EMBL/GenBank/DDBJ whole genome shotgun (WGS) entry which is preliminary data.</text>
</comment>
<dbReference type="InterPro" id="IPR045154">
    <property type="entry name" value="PCF11-like"/>
</dbReference>
<dbReference type="InterPro" id="IPR013087">
    <property type="entry name" value="Znf_C2H2_type"/>
</dbReference>
<dbReference type="STRING" id="74649.A0A2P6RQP4"/>
<dbReference type="PANTHER" id="PTHR15921">
    <property type="entry name" value="PRE-MRNA CLEAVAGE COMPLEX II"/>
    <property type="match status" value="1"/>
</dbReference>
<dbReference type="PANTHER" id="PTHR15921:SF11">
    <property type="entry name" value="POLYADENYLATION AND CLEAVAGE FACTOR HOMOLOG 1-RELATED"/>
    <property type="match status" value="1"/>
</dbReference>
<dbReference type="GO" id="GO:0031124">
    <property type="term" value="P:mRNA 3'-end processing"/>
    <property type="evidence" value="ECO:0007669"/>
    <property type="project" value="InterPro"/>
</dbReference>
<name>A0A2P6RQP4_ROSCH</name>
<dbReference type="GO" id="GO:0005737">
    <property type="term" value="C:cytoplasm"/>
    <property type="evidence" value="ECO:0007669"/>
    <property type="project" value="TreeGrafter"/>
</dbReference>